<dbReference type="InterPro" id="IPR021647">
    <property type="entry name" value="CusF_Ec"/>
</dbReference>
<organism evidence="1 2">
    <name type="scientific">Novosphingobium olei</name>
    <dbReference type="NCBI Taxonomy" id="2728851"/>
    <lineage>
        <taxon>Bacteria</taxon>
        <taxon>Pseudomonadati</taxon>
        <taxon>Pseudomonadota</taxon>
        <taxon>Alphaproteobacteria</taxon>
        <taxon>Sphingomonadales</taxon>
        <taxon>Sphingomonadaceae</taxon>
        <taxon>Novosphingobium</taxon>
    </lineage>
</organism>
<evidence type="ECO:0000313" key="1">
    <source>
        <dbReference type="EMBL" id="NML94334.1"/>
    </source>
</evidence>
<dbReference type="EMBL" id="JABBGM010000004">
    <property type="protein sequence ID" value="NML94334.1"/>
    <property type="molecule type" value="Genomic_DNA"/>
</dbReference>
<evidence type="ECO:0000313" key="2">
    <source>
        <dbReference type="Proteomes" id="UP000583556"/>
    </source>
</evidence>
<protein>
    <submittedName>
        <fullName evidence="1">Copper-binding protein</fullName>
    </submittedName>
</protein>
<dbReference type="InterPro" id="IPR042230">
    <property type="entry name" value="CusF_sf"/>
</dbReference>
<reference evidence="1 2" key="1">
    <citation type="submission" date="2020-04" db="EMBL/GenBank/DDBJ databases">
        <title>Novosphingobium sp. TW-4 isolated from soil.</title>
        <authorList>
            <person name="Dahal R.H."/>
            <person name="Chaudhary D.K."/>
        </authorList>
    </citation>
    <scope>NUCLEOTIDE SEQUENCE [LARGE SCALE GENOMIC DNA]</scope>
    <source>
        <strain evidence="1 2">TW-4</strain>
    </source>
</reference>
<accession>A0A7Y0BPZ6</accession>
<dbReference type="AlphaFoldDB" id="A0A7Y0BPZ6"/>
<proteinExistence type="predicted"/>
<keyword evidence="2" id="KW-1185">Reference proteome</keyword>
<dbReference type="Gene3D" id="2.40.50.320">
    <property type="entry name" value="Copper binding periplasmic protein CusF"/>
    <property type="match status" value="1"/>
</dbReference>
<dbReference type="Pfam" id="PF11604">
    <property type="entry name" value="CusF_Ec"/>
    <property type="match status" value="1"/>
</dbReference>
<dbReference type="Proteomes" id="UP000583556">
    <property type="component" value="Unassembled WGS sequence"/>
</dbReference>
<gene>
    <name evidence="1" type="ORF">HHL27_11735</name>
</gene>
<sequence>MSDMPMAMEMKHGKGVGTVTEIDAAKGMVTLDHGEIAELQWPAMKMGFAIKPDLLSGIKVGDKVSFEIDWDGKAGTVTKIENASK</sequence>
<name>A0A7Y0BPZ6_9SPHN</name>
<comment type="caution">
    <text evidence="1">The sequence shown here is derived from an EMBL/GenBank/DDBJ whole genome shotgun (WGS) entry which is preliminary data.</text>
</comment>